<dbReference type="Pfam" id="PF08030">
    <property type="entry name" value="NAD_binding_6"/>
    <property type="match status" value="1"/>
</dbReference>
<dbReference type="AlphaFoldDB" id="A0A8H7ATV6"/>
<feature type="transmembrane region" description="Helical" evidence="8">
    <location>
        <begin position="177"/>
        <end position="199"/>
    </location>
</feature>
<comment type="subcellular location">
    <subcellularLocation>
        <location evidence="1">Membrane</location>
        <topology evidence="1">Multi-pass membrane protein</topology>
    </subcellularLocation>
</comment>
<evidence type="ECO:0000256" key="3">
    <source>
        <dbReference type="ARBA" id="ARBA00022982"/>
    </source>
</evidence>
<dbReference type="SFLD" id="SFLDG01168">
    <property type="entry name" value="Ferric_reductase_subgroup_(FRE"/>
    <property type="match status" value="1"/>
</dbReference>
<sequence length="590" mass="67028">MLLPYGVFGTRHPLRGSHVTDLASTMCPSDLRSCSGLSDSKASNCYLWVSPGLILIFYFLFWGLHWGLFAYGWVKQAQDPRLAPLNTLQYSVWLSRGAGLALSVDGLLILLPMCRTILRWVRPKVKFLPLDESQWFHRQVAYAMLFFTSIHVSAHYVNFFNVERTQLRPVTAVQVHYTQPGGVTGHIMLLCMLLMYTTAHARIRQQSFETFWYTHHLFIPFFLGLYTHAVGCFVRDSVPAFSPFAGKDFWDHCIGYQGWRWEMVGGGLYLIERLYREIRARRETEITKVVRHPYDAMEIQFRKPSMKYKAGQWLFLQVPTVSSYQWHPFTITSCPFDPYISVHVRQVGDFTRALGDALGCGPSQAKEYDGLDPNGMYEIALSNGQKMPSLRIDGPYGAPAEDVFDNEIAVLIGTGIGVTPWASILKNIWHLRGGPNPPQRLRRVEFIWVCKDTTSFEWFQTLLSSLEAQSASAANTAGGPEFLRIHTYLTQRLDSDTATNIYLNSVGTDVDPLTELKTRTNFGRPDFTRLFGAMRDGLLDQTYLSGLEGSLRTDIGVYFCGPSAAAREIKSAAKACSKESVRFRFWKEHF</sequence>
<dbReference type="CDD" id="cd06186">
    <property type="entry name" value="NOX_Duox_like_FAD_NADP"/>
    <property type="match status" value="1"/>
</dbReference>
<dbReference type="InterPro" id="IPR013121">
    <property type="entry name" value="Fe_red_NAD-bd_6"/>
</dbReference>
<dbReference type="PANTHER" id="PTHR11972:SF39">
    <property type="entry name" value="FAD-BINDING FR-TYPE DOMAIN-CONTAINING PROTEIN"/>
    <property type="match status" value="1"/>
</dbReference>
<evidence type="ECO:0000313" key="10">
    <source>
        <dbReference type="EMBL" id="KAF7511040.1"/>
    </source>
</evidence>
<evidence type="ECO:0000256" key="8">
    <source>
        <dbReference type="SAM" id="Phobius"/>
    </source>
</evidence>
<dbReference type="Pfam" id="PF01794">
    <property type="entry name" value="Ferric_reduct"/>
    <property type="match status" value="1"/>
</dbReference>
<evidence type="ECO:0000256" key="4">
    <source>
        <dbReference type="ARBA" id="ARBA00022989"/>
    </source>
</evidence>
<keyword evidence="4 8" id="KW-1133">Transmembrane helix</keyword>
<dbReference type="Proteomes" id="UP000606974">
    <property type="component" value="Unassembled WGS sequence"/>
</dbReference>
<feature type="domain" description="FAD-binding FR-type" evidence="9">
    <location>
        <begin position="279"/>
        <end position="402"/>
    </location>
</feature>
<evidence type="ECO:0000256" key="2">
    <source>
        <dbReference type="ARBA" id="ARBA00022692"/>
    </source>
</evidence>
<dbReference type="GO" id="GO:0016175">
    <property type="term" value="F:superoxide-generating NAD(P)H oxidase activity"/>
    <property type="evidence" value="ECO:0007669"/>
    <property type="project" value="TreeGrafter"/>
</dbReference>
<evidence type="ECO:0000313" key="11">
    <source>
        <dbReference type="Proteomes" id="UP000606974"/>
    </source>
</evidence>
<keyword evidence="6" id="KW-0813">Transport</keyword>
<dbReference type="InterPro" id="IPR013130">
    <property type="entry name" value="Fe3_Rdtase_TM_dom"/>
</dbReference>
<dbReference type="GO" id="GO:0043020">
    <property type="term" value="C:NADPH oxidase complex"/>
    <property type="evidence" value="ECO:0007669"/>
    <property type="project" value="TreeGrafter"/>
</dbReference>
<keyword evidence="3" id="KW-0249">Electron transport</keyword>
<dbReference type="Gene3D" id="3.40.50.80">
    <property type="entry name" value="Nucleotide-binding domain of ferredoxin-NADP reductase (FNR) module"/>
    <property type="match status" value="1"/>
</dbReference>
<comment type="caution">
    <text evidence="10">The sequence shown here is derived from an EMBL/GenBank/DDBJ whole genome shotgun (WGS) entry which is preliminary data.</text>
</comment>
<dbReference type="Pfam" id="PF08022">
    <property type="entry name" value="FAD_binding_8"/>
    <property type="match status" value="1"/>
</dbReference>
<dbReference type="InterPro" id="IPR017938">
    <property type="entry name" value="Riboflavin_synthase-like_b-brl"/>
</dbReference>
<dbReference type="SUPFAM" id="SSF52343">
    <property type="entry name" value="Ferredoxin reductase-like, C-terminal NADP-linked domain"/>
    <property type="match status" value="1"/>
</dbReference>
<keyword evidence="11" id="KW-1185">Reference proteome</keyword>
<evidence type="ECO:0000256" key="5">
    <source>
        <dbReference type="ARBA" id="ARBA00023002"/>
    </source>
</evidence>
<evidence type="ECO:0000256" key="1">
    <source>
        <dbReference type="ARBA" id="ARBA00004141"/>
    </source>
</evidence>
<dbReference type="SFLD" id="SFLDS00052">
    <property type="entry name" value="Ferric_Reductase_Domain"/>
    <property type="match status" value="1"/>
</dbReference>
<proteinExistence type="predicted"/>
<dbReference type="GO" id="GO:0006952">
    <property type="term" value="P:defense response"/>
    <property type="evidence" value="ECO:0007669"/>
    <property type="project" value="TreeGrafter"/>
</dbReference>
<feature type="transmembrane region" description="Helical" evidence="8">
    <location>
        <begin position="211"/>
        <end position="229"/>
    </location>
</feature>
<dbReference type="GO" id="GO:0042554">
    <property type="term" value="P:superoxide anion generation"/>
    <property type="evidence" value="ECO:0007669"/>
    <property type="project" value="TreeGrafter"/>
</dbReference>
<dbReference type="InterPro" id="IPR050369">
    <property type="entry name" value="RBOH/FRE"/>
</dbReference>
<dbReference type="EMBL" id="JAACFV010000024">
    <property type="protein sequence ID" value="KAF7511040.1"/>
    <property type="molecule type" value="Genomic_DNA"/>
</dbReference>
<organism evidence="10 11">
    <name type="scientific">Endocarpon pusillum</name>
    <dbReference type="NCBI Taxonomy" id="364733"/>
    <lineage>
        <taxon>Eukaryota</taxon>
        <taxon>Fungi</taxon>
        <taxon>Dikarya</taxon>
        <taxon>Ascomycota</taxon>
        <taxon>Pezizomycotina</taxon>
        <taxon>Eurotiomycetes</taxon>
        <taxon>Chaetothyriomycetidae</taxon>
        <taxon>Verrucariales</taxon>
        <taxon>Verrucariaceae</taxon>
        <taxon>Endocarpon</taxon>
    </lineage>
</organism>
<dbReference type="InterPro" id="IPR013112">
    <property type="entry name" value="FAD-bd_8"/>
</dbReference>
<evidence type="ECO:0000259" key="9">
    <source>
        <dbReference type="PROSITE" id="PS51384"/>
    </source>
</evidence>
<dbReference type="FunFam" id="2.40.30.10:FF:000091">
    <property type="entry name" value="NADPH oxidase (NoxA), putative"/>
    <property type="match status" value="1"/>
</dbReference>
<keyword evidence="5" id="KW-0560">Oxidoreductase</keyword>
<dbReference type="PROSITE" id="PS51384">
    <property type="entry name" value="FAD_FR"/>
    <property type="match status" value="1"/>
</dbReference>
<dbReference type="OrthoDB" id="167398at2759"/>
<evidence type="ECO:0000256" key="6">
    <source>
        <dbReference type="ARBA" id="ARBA00023065"/>
    </source>
</evidence>
<gene>
    <name evidence="10" type="ORF">GJ744_005586</name>
</gene>
<reference evidence="10" key="1">
    <citation type="submission" date="2020-02" db="EMBL/GenBank/DDBJ databases">
        <authorList>
            <person name="Palmer J.M."/>
        </authorList>
    </citation>
    <scope>NUCLEOTIDE SEQUENCE</scope>
    <source>
        <strain evidence="10">EPUS1.4</strain>
        <tissue evidence="10">Thallus</tissue>
    </source>
</reference>
<dbReference type="Gene3D" id="2.40.30.10">
    <property type="entry name" value="Translation factors"/>
    <property type="match status" value="1"/>
</dbReference>
<dbReference type="InterPro" id="IPR039261">
    <property type="entry name" value="FNR_nucleotide-bd"/>
</dbReference>
<keyword evidence="2 8" id="KW-0812">Transmembrane</keyword>
<name>A0A8H7ATV6_9EURO</name>
<dbReference type="GO" id="GO:0006811">
    <property type="term" value="P:monoatomic ion transport"/>
    <property type="evidence" value="ECO:0007669"/>
    <property type="project" value="UniProtKB-KW"/>
</dbReference>
<keyword evidence="6" id="KW-0406">Ion transport</keyword>
<dbReference type="InterPro" id="IPR017927">
    <property type="entry name" value="FAD-bd_FR_type"/>
</dbReference>
<dbReference type="PANTHER" id="PTHR11972">
    <property type="entry name" value="NADPH OXIDASE"/>
    <property type="match status" value="1"/>
</dbReference>
<accession>A0A8H7ATV6</accession>
<dbReference type="FunFam" id="3.40.50.80:FF:000029">
    <property type="entry name" value="NADPH oxidase A"/>
    <property type="match status" value="1"/>
</dbReference>
<feature type="transmembrane region" description="Helical" evidence="8">
    <location>
        <begin position="45"/>
        <end position="73"/>
    </location>
</feature>
<dbReference type="SUPFAM" id="SSF63380">
    <property type="entry name" value="Riboflavin synthase domain-like"/>
    <property type="match status" value="1"/>
</dbReference>
<feature type="transmembrane region" description="Helical" evidence="8">
    <location>
        <begin position="139"/>
        <end position="157"/>
    </location>
</feature>
<evidence type="ECO:0000256" key="7">
    <source>
        <dbReference type="ARBA" id="ARBA00023136"/>
    </source>
</evidence>
<keyword evidence="7 8" id="KW-0472">Membrane</keyword>
<protein>
    <recommendedName>
        <fullName evidence="9">FAD-binding FR-type domain-containing protein</fullName>
    </recommendedName>
</protein>
<dbReference type="SFLD" id="SFLDG01169">
    <property type="entry name" value="NADPH_oxidase_subgroup_(NOX)"/>
    <property type="match status" value="1"/>
</dbReference>